<reference evidence="2" key="1">
    <citation type="journal article" date="2021" name="Open Biol.">
        <title>Shared evolutionary footprints suggest mitochondrial oxidative damage underlies multiple complex I losses in fungi.</title>
        <authorList>
            <person name="Schikora-Tamarit M.A."/>
            <person name="Marcet-Houben M."/>
            <person name="Nosek J."/>
            <person name="Gabaldon T."/>
        </authorList>
    </citation>
    <scope>NUCLEOTIDE SEQUENCE</scope>
    <source>
        <strain evidence="2">CBS2887</strain>
    </source>
</reference>
<gene>
    <name evidence="2" type="ORF">WICPIJ_007406</name>
</gene>
<name>A0A9P8TKG8_WICPI</name>
<protein>
    <recommendedName>
        <fullName evidence="4">DRBM domain-containing protein</fullName>
    </recommendedName>
</protein>
<evidence type="ECO:0000313" key="2">
    <source>
        <dbReference type="EMBL" id="KAH3681636.1"/>
    </source>
</evidence>
<dbReference type="Proteomes" id="UP000774326">
    <property type="component" value="Unassembled WGS sequence"/>
</dbReference>
<comment type="caution">
    <text evidence="2">The sequence shown here is derived from an EMBL/GenBank/DDBJ whole genome shotgun (WGS) entry which is preliminary data.</text>
</comment>
<accession>A0A9P8TKG8</accession>
<organism evidence="2 3">
    <name type="scientific">Wickerhamomyces pijperi</name>
    <name type="common">Yeast</name>
    <name type="synonym">Pichia pijperi</name>
    <dbReference type="NCBI Taxonomy" id="599730"/>
    <lineage>
        <taxon>Eukaryota</taxon>
        <taxon>Fungi</taxon>
        <taxon>Dikarya</taxon>
        <taxon>Ascomycota</taxon>
        <taxon>Saccharomycotina</taxon>
        <taxon>Saccharomycetes</taxon>
        <taxon>Phaffomycetales</taxon>
        <taxon>Wickerhamomycetaceae</taxon>
        <taxon>Wickerhamomyces</taxon>
    </lineage>
</organism>
<proteinExistence type="predicted"/>
<evidence type="ECO:0000313" key="3">
    <source>
        <dbReference type="Proteomes" id="UP000774326"/>
    </source>
</evidence>
<evidence type="ECO:0008006" key="4">
    <source>
        <dbReference type="Google" id="ProtNLM"/>
    </source>
</evidence>
<feature type="region of interest" description="Disordered" evidence="1">
    <location>
        <begin position="73"/>
        <end position="112"/>
    </location>
</feature>
<evidence type="ECO:0000256" key="1">
    <source>
        <dbReference type="SAM" id="MobiDB-lite"/>
    </source>
</evidence>
<feature type="region of interest" description="Disordered" evidence="1">
    <location>
        <begin position="790"/>
        <end position="872"/>
    </location>
</feature>
<sequence>MLPYVIDKDFKVEKDPRIRRNYTLRKINLMKHFDRNAIVTIASLEENERHITQGVKYVMDSAEMKGRITSFPSSSNTATTAITPSTSISSSSIPKPKIDLPNPSLLPSPTPSSARGLEDLKREIVLAIYPDSVFQNIHVAPIKKSDQAFIEKVKFHYVFEEFIPPLQVPGYYEPVYSTVVSHEGVICGIGACMGNMQMARKRAAYCAINYGGVFDLQDDKLGVNDWFFDLGYNRLKFLKEKILSGIQSQVVNKNLWNFSLQDKWTRAKKRQREFQNSRESVEASSKESPTTDKFYLRYTTISQLATIDDEHIYSHIQPSAVQNCESSLISMFGSQGQFLDLRDYNQTGKLIHTVVFIYMNSLVISVGSSSFDKRQARERCAVNAVLNSQFFTSNSIDHFRQYSMETNSFDQVVSFLCDTIKKKLKTKLYSKKDFKEFSVDFLRNTVMPLLAGSNHDTASPSPMTPHALPQPTSVSAAAPLANNSSTANISFSNNIGNSISPAPRSFERNYMYDGSKGYLDYTPELLQFHHLANATMHTKEIHEALYKLSDPSRYTYYPTANAVRSELKNKMSIQIEFIPFLIPFEYFNAQNRREIIVSACATYQGKILGIGAAKQIPEGQRLSERFASFNAIHCSFFFMHNKPQHEVITENQLSYDRVIHLLRDHEHFLQRRNINHGYKNYRVPNLTSVGVTPPKNVEDKLAVVFKGIFTMSTNGGGLNSHAPENNRTHNTASNRYSQHSYNSNKNSNQGKNFNHSFSSYNTNSTGSIGGGGTSLALRNAQAQQSLPLPTQSYNMQTPQQQSSRTFSSNSQSTIYSGSSNAQSSYPSSSSSSNSSSSGYNQYSSYQSPAYPQYNHQTQVPPAAAQPPGNTMDPKLLEFLNILAKK</sequence>
<feature type="region of interest" description="Disordered" evidence="1">
    <location>
        <begin position="714"/>
        <end position="758"/>
    </location>
</feature>
<feature type="compositionally biased region" description="Polar residues" evidence="1">
    <location>
        <begin position="722"/>
        <end position="757"/>
    </location>
</feature>
<dbReference type="EMBL" id="JAEUBG010004344">
    <property type="protein sequence ID" value="KAH3681636.1"/>
    <property type="molecule type" value="Genomic_DNA"/>
</dbReference>
<feature type="compositionally biased region" description="Low complexity" evidence="1">
    <location>
        <begin position="73"/>
        <end position="103"/>
    </location>
</feature>
<reference evidence="2" key="2">
    <citation type="submission" date="2021-01" db="EMBL/GenBank/DDBJ databases">
        <authorList>
            <person name="Schikora-Tamarit M.A."/>
        </authorList>
    </citation>
    <scope>NUCLEOTIDE SEQUENCE</scope>
    <source>
        <strain evidence="2">CBS2887</strain>
    </source>
</reference>
<keyword evidence="3" id="KW-1185">Reference proteome</keyword>
<feature type="compositionally biased region" description="Low complexity" evidence="1">
    <location>
        <begin position="799"/>
        <end position="867"/>
    </location>
</feature>
<dbReference type="AlphaFoldDB" id="A0A9P8TKG8"/>